<name>A0ABN7B200_9HEMI</name>
<keyword evidence="2 5" id="KW-0812">Transmembrane</keyword>
<dbReference type="Proteomes" id="UP001307889">
    <property type="component" value="Chromosome 9"/>
</dbReference>
<evidence type="ECO:0000259" key="6">
    <source>
        <dbReference type="PROSITE" id="PS50850"/>
    </source>
</evidence>
<comment type="subcellular location">
    <subcellularLocation>
        <location evidence="1">Membrane</location>
        <topology evidence="1">Multi-pass membrane protein</topology>
    </subcellularLocation>
</comment>
<dbReference type="InterPro" id="IPR036259">
    <property type="entry name" value="MFS_trans_sf"/>
</dbReference>
<proteinExistence type="predicted"/>
<feature type="transmembrane region" description="Helical" evidence="5">
    <location>
        <begin position="81"/>
        <end position="100"/>
    </location>
</feature>
<gene>
    <name evidence="7" type="ORF">NTJ_11249</name>
</gene>
<dbReference type="PROSITE" id="PS50850">
    <property type="entry name" value="MFS"/>
    <property type="match status" value="1"/>
</dbReference>
<sequence length="504" mass="55758">MVPSRSLFRQYLAAFVGGLSIFCSGAAYTWITPLLDRLESPGSVLPLTADQGGWVVTLIEVGNLVGPLPTGILIDRWGRKLSVWINGPIYFLTWIAVLSYKSLTLLYIVRFVQGVAMSIQFTALPLYLAEIGTPDQRGALTSFFQGMWYLGIFCEYFGGKFLDYDGLTWFSLVPTAIFTVLFMYCPETPYYLAMKGREEEAGKSLAWLRAKTPDDQKVKEELKSIMAAVDEEKSQKGSWRDLFGTREGRKAFIIVQIVGMVEMMSGLTTILVYCSQTFAKTSGDASLADDITLAMGGILFLVNVLELFLVERYGRRPLLLISSFGGTLCLIVTTAYYILDEVTYVDMKSYSWILYISLTGVTCLISLGAGALLPVVMGEYFPNSTRGVASGITIFNITIQSCVCLKMYQVVSDNIGSYLIYAIFTFFSAIGTLGIYLLVPETKGLTFEEIQKLMRKTSPTYHPGVVDEVGGEISPYLIKTGELLFGDERPRNTMALIIAVGTKS</sequence>
<keyword evidence="4 5" id="KW-0472">Membrane</keyword>
<accession>A0ABN7B200</accession>
<feature type="transmembrane region" description="Helical" evidence="5">
    <location>
        <begin position="12"/>
        <end position="31"/>
    </location>
</feature>
<feature type="transmembrane region" description="Helical" evidence="5">
    <location>
        <begin position="293"/>
        <end position="310"/>
    </location>
</feature>
<feature type="transmembrane region" description="Helical" evidence="5">
    <location>
        <begin position="351"/>
        <end position="376"/>
    </location>
</feature>
<feature type="transmembrane region" description="Helical" evidence="5">
    <location>
        <begin position="51"/>
        <end position="74"/>
    </location>
</feature>
<evidence type="ECO:0000256" key="5">
    <source>
        <dbReference type="SAM" id="Phobius"/>
    </source>
</evidence>
<evidence type="ECO:0000313" key="8">
    <source>
        <dbReference type="Proteomes" id="UP001307889"/>
    </source>
</evidence>
<dbReference type="Pfam" id="PF00083">
    <property type="entry name" value="Sugar_tr"/>
    <property type="match status" value="1"/>
</dbReference>
<keyword evidence="3 5" id="KW-1133">Transmembrane helix</keyword>
<evidence type="ECO:0000256" key="3">
    <source>
        <dbReference type="ARBA" id="ARBA00022989"/>
    </source>
</evidence>
<feature type="transmembrane region" description="Helical" evidence="5">
    <location>
        <begin position="415"/>
        <end position="439"/>
    </location>
</feature>
<dbReference type="PROSITE" id="PS00216">
    <property type="entry name" value="SUGAR_TRANSPORT_1"/>
    <property type="match status" value="1"/>
</dbReference>
<dbReference type="EMBL" id="AP028917">
    <property type="protein sequence ID" value="BES98435.1"/>
    <property type="molecule type" value="Genomic_DNA"/>
</dbReference>
<evidence type="ECO:0000313" key="7">
    <source>
        <dbReference type="EMBL" id="BES98435.1"/>
    </source>
</evidence>
<evidence type="ECO:0000256" key="1">
    <source>
        <dbReference type="ARBA" id="ARBA00004141"/>
    </source>
</evidence>
<feature type="transmembrane region" description="Helical" evidence="5">
    <location>
        <begin position="167"/>
        <end position="185"/>
    </location>
</feature>
<dbReference type="Gene3D" id="1.20.1250.20">
    <property type="entry name" value="MFS general substrate transporter like domains"/>
    <property type="match status" value="1"/>
</dbReference>
<dbReference type="InterPro" id="IPR050549">
    <property type="entry name" value="MFS_Trehalose_Transporter"/>
</dbReference>
<evidence type="ECO:0000256" key="2">
    <source>
        <dbReference type="ARBA" id="ARBA00022692"/>
    </source>
</evidence>
<dbReference type="PANTHER" id="PTHR48021">
    <property type="match status" value="1"/>
</dbReference>
<feature type="transmembrane region" description="Helical" evidence="5">
    <location>
        <begin position="317"/>
        <end position="339"/>
    </location>
</feature>
<organism evidence="7 8">
    <name type="scientific">Nesidiocoris tenuis</name>
    <dbReference type="NCBI Taxonomy" id="355587"/>
    <lineage>
        <taxon>Eukaryota</taxon>
        <taxon>Metazoa</taxon>
        <taxon>Ecdysozoa</taxon>
        <taxon>Arthropoda</taxon>
        <taxon>Hexapoda</taxon>
        <taxon>Insecta</taxon>
        <taxon>Pterygota</taxon>
        <taxon>Neoptera</taxon>
        <taxon>Paraneoptera</taxon>
        <taxon>Hemiptera</taxon>
        <taxon>Heteroptera</taxon>
        <taxon>Panheteroptera</taxon>
        <taxon>Cimicomorpha</taxon>
        <taxon>Miridae</taxon>
        <taxon>Dicyphina</taxon>
        <taxon>Nesidiocoris</taxon>
    </lineage>
</organism>
<dbReference type="InterPro" id="IPR005829">
    <property type="entry name" value="Sugar_transporter_CS"/>
</dbReference>
<keyword evidence="8" id="KW-1185">Reference proteome</keyword>
<feature type="transmembrane region" description="Helical" evidence="5">
    <location>
        <begin position="251"/>
        <end position="273"/>
    </location>
</feature>
<dbReference type="InterPro" id="IPR005828">
    <property type="entry name" value="MFS_sugar_transport-like"/>
</dbReference>
<evidence type="ECO:0000256" key="4">
    <source>
        <dbReference type="ARBA" id="ARBA00023136"/>
    </source>
</evidence>
<dbReference type="SUPFAM" id="SSF103473">
    <property type="entry name" value="MFS general substrate transporter"/>
    <property type="match status" value="1"/>
</dbReference>
<dbReference type="InterPro" id="IPR020846">
    <property type="entry name" value="MFS_dom"/>
</dbReference>
<reference evidence="7 8" key="1">
    <citation type="submission" date="2023-09" db="EMBL/GenBank/DDBJ databases">
        <title>Nesidiocoris tenuis whole genome shotgun sequence.</title>
        <authorList>
            <person name="Shibata T."/>
            <person name="Shimoda M."/>
            <person name="Kobayashi T."/>
            <person name="Uehara T."/>
        </authorList>
    </citation>
    <scope>NUCLEOTIDE SEQUENCE [LARGE SCALE GENOMIC DNA]</scope>
    <source>
        <strain evidence="7 8">Japan</strain>
    </source>
</reference>
<dbReference type="PANTHER" id="PTHR48021:SF46">
    <property type="entry name" value="MAJOR FACILITATOR SUPERFAMILY (MFS) PROFILE DOMAIN-CONTAINING PROTEIN"/>
    <property type="match status" value="1"/>
</dbReference>
<feature type="domain" description="Major facilitator superfamily (MFS) profile" evidence="6">
    <location>
        <begin position="6"/>
        <end position="443"/>
    </location>
</feature>
<protein>
    <submittedName>
        <fullName evidence="7">Facilitated trehalose transporter Tret1-like</fullName>
    </submittedName>
</protein>